<protein>
    <submittedName>
        <fullName evidence="3">Chromosome partitioning protein, ParB family</fullName>
    </submittedName>
</protein>
<sequence>MVKSTQKITLSLSRDIPFNKLVLSQFNVRRIKAGVSVEDLAEDIARRGLLRSLSVRAVLDHVGLETDTFEIPAGGRRFQVLSLLVKQKRLNKTTPIPCIVREADSAILTEDDLLAENMLWVALHPLDQFRAFVALRKKGQGDEEIAAAFFVTQQVVKQRPKLASVTPALLEFYADGDMMLEQLMAFTANPDHWRQLQVWEAIEPSWNKEPNRIQRMLTETSLRASGRREPRPRQSPPNAGSGSRCRPTCPNASASARGVWRVIRRR</sequence>
<evidence type="ECO:0000256" key="1">
    <source>
        <dbReference type="SAM" id="MobiDB-lite"/>
    </source>
</evidence>
<evidence type="ECO:0000313" key="4">
    <source>
        <dbReference type="Proteomes" id="UP000199582"/>
    </source>
</evidence>
<keyword evidence="4" id="KW-1185">Reference proteome</keyword>
<dbReference type="Proteomes" id="UP000199582">
    <property type="component" value="Unassembled WGS sequence"/>
</dbReference>
<dbReference type="InterPro" id="IPR036086">
    <property type="entry name" value="ParB/Sulfiredoxin_sf"/>
</dbReference>
<dbReference type="GO" id="GO:0005694">
    <property type="term" value="C:chromosome"/>
    <property type="evidence" value="ECO:0007669"/>
    <property type="project" value="TreeGrafter"/>
</dbReference>
<dbReference type="InterPro" id="IPR003115">
    <property type="entry name" value="ParB_N"/>
</dbReference>
<dbReference type="PANTHER" id="PTHR33375:SF7">
    <property type="entry name" value="CHROMOSOME 2-PARTITIONING PROTEIN PARB-RELATED"/>
    <property type="match status" value="1"/>
</dbReference>
<organism evidence="3 4">
    <name type="scientific">Roseovarius azorensis</name>
    <dbReference type="NCBI Taxonomy" id="1287727"/>
    <lineage>
        <taxon>Bacteria</taxon>
        <taxon>Pseudomonadati</taxon>
        <taxon>Pseudomonadota</taxon>
        <taxon>Alphaproteobacteria</taxon>
        <taxon>Rhodobacterales</taxon>
        <taxon>Roseobacteraceae</taxon>
        <taxon>Roseovarius</taxon>
    </lineage>
</organism>
<feature type="domain" description="ParB-like N-terminal" evidence="2">
    <location>
        <begin position="14"/>
        <end position="106"/>
    </location>
</feature>
<evidence type="ECO:0000259" key="2">
    <source>
        <dbReference type="Pfam" id="PF02195"/>
    </source>
</evidence>
<dbReference type="Pfam" id="PF02195">
    <property type="entry name" value="ParB_N"/>
    <property type="match status" value="1"/>
</dbReference>
<dbReference type="FunFam" id="3.90.1530.30:FF:000002">
    <property type="entry name" value="Chromosome partitioning protein ParB"/>
    <property type="match status" value="1"/>
</dbReference>
<evidence type="ECO:0000313" key="3">
    <source>
        <dbReference type="EMBL" id="SEM25910.1"/>
    </source>
</evidence>
<dbReference type="Gene3D" id="3.90.1530.30">
    <property type="match status" value="1"/>
</dbReference>
<reference evidence="3 4" key="1">
    <citation type="submission" date="2016-10" db="EMBL/GenBank/DDBJ databases">
        <authorList>
            <person name="de Groot N.N."/>
        </authorList>
    </citation>
    <scope>NUCLEOTIDE SEQUENCE [LARGE SCALE GENOMIC DNA]</scope>
    <source>
        <strain evidence="3 4">DSM 100674</strain>
    </source>
</reference>
<dbReference type="PANTHER" id="PTHR33375">
    <property type="entry name" value="CHROMOSOME-PARTITIONING PROTEIN PARB-RELATED"/>
    <property type="match status" value="1"/>
</dbReference>
<dbReference type="SUPFAM" id="SSF110849">
    <property type="entry name" value="ParB/Sulfiredoxin"/>
    <property type="match status" value="1"/>
</dbReference>
<gene>
    <name evidence="3" type="ORF">SAMN05443999_11732</name>
</gene>
<dbReference type="STRING" id="1287727.SAMN05443999_11732"/>
<name>A0A1H7WWD9_9RHOB</name>
<dbReference type="Gene3D" id="1.10.10.2830">
    <property type="match status" value="1"/>
</dbReference>
<dbReference type="InterPro" id="IPR050336">
    <property type="entry name" value="Chromosome_partition/occlusion"/>
</dbReference>
<proteinExistence type="predicted"/>
<dbReference type="GO" id="GO:0007059">
    <property type="term" value="P:chromosome segregation"/>
    <property type="evidence" value="ECO:0007669"/>
    <property type="project" value="TreeGrafter"/>
</dbReference>
<dbReference type="CDD" id="cd16406">
    <property type="entry name" value="ParB_N_like"/>
    <property type="match status" value="1"/>
</dbReference>
<feature type="region of interest" description="Disordered" evidence="1">
    <location>
        <begin position="220"/>
        <end position="257"/>
    </location>
</feature>
<dbReference type="SUPFAM" id="SSF109709">
    <property type="entry name" value="KorB DNA-binding domain-like"/>
    <property type="match status" value="1"/>
</dbReference>
<dbReference type="EMBL" id="FOAG01000017">
    <property type="protein sequence ID" value="SEM25910.1"/>
    <property type="molecule type" value="Genomic_DNA"/>
</dbReference>
<accession>A0A1H7WWD9</accession>
<dbReference type="AlphaFoldDB" id="A0A1H7WWD9"/>